<evidence type="ECO:0000313" key="1">
    <source>
        <dbReference type="EMBL" id="TKI69315.1"/>
    </source>
</evidence>
<reference evidence="1 2" key="1">
    <citation type="submission" date="2019-04" db="EMBL/GenBank/DDBJ databases">
        <title>Sulfurimonas crateris sp. nov. a facultative anaerobic sulfur-oxidizing chemolithautotrophic bacterium isolated from a terrestrial mud vulcano.</title>
        <authorList>
            <person name="Ratnikova N.M."/>
            <person name="Slobodkin A.I."/>
            <person name="Merkel A.Y."/>
            <person name="Novikov A."/>
            <person name="Bonch-Osmolovskaya E.A."/>
            <person name="Slobodkina G.B."/>
        </authorList>
    </citation>
    <scope>NUCLEOTIDE SEQUENCE [LARGE SCALE GENOMIC DNA]</scope>
    <source>
        <strain evidence="1 2">SN118</strain>
    </source>
</reference>
<gene>
    <name evidence="1" type="ORF">FCU45_07295</name>
</gene>
<organism evidence="1 2">
    <name type="scientific">Sulfurimonas crateris</name>
    <dbReference type="NCBI Taxonomy" id="2574727"/>
    <lineage>
        <taxon>Bacteria</taxon>
        <taxon>Pseudomonadati</taxon>
        <taxon>Campylobacterota</taxon>
        <taxon>Epsilonproteobacteria</taxon>
        <taxon>Campylobacterales</taxon>
        <taxon>Sulfurimonadaceae</taxon>
        <taxon>Sulfurimonas</taxon>
    </lineage>
</organism>
<proteinExistence type="predicted"/>
<evidence type="ECO:0000313" key="2">
    <source>
        <dbReference type="Proteomes" id="UP000309561"/>
    </source>
</evidence>
<dbReference type="PANTHER" id="PTHR13061:SF29">
    <property type="entry name" value="GAMMA CARBONIC ANHYDRASE-LIKE 1, MITOCHONDRIAL-RELATED"/>
    <property type="match status" value="1"/>
</dbReference>
<dbReference type="Gene3D" id="2.160.10.10">
    <property type="entry name" value="Hexapeptide repeat proteins"/>
    <property type="match status" value="1"/>
</dbReference>
<dbReference type="Proteomes" id="UP000309561">
    <property type="component" value="Unassembled WGS sequence"/>
</dbReference>
<accession>A0A4U2Z639</accession>
<keyword evidence="2" id="KW-1185">Reference proteome</keyword>
<dbReference type="EMBL" id="SZPX01000005">
    <property type="protein sequence ID" value="TKI69315.1"/>
    <property type="molecule type" value="Genomic_DNA"/>
</dbReference>
<dbReference type="InterPro" id="IPR047324">
    <property type="entry name" value="LbH_gamma_CA-like"/>
</dbReference>
<dbReference type="InterPro" id="IPR011004">
    <property type="entry name" value="Trimer_LpxA-like_sf"/>
</dbReference>
<dbReference type="CDD" id="cd04645">
    <property type="entry name" value="LbH_gamma_CA_like"/>
    <property type="match status" value="1"/>
</dbReference>
<name>A0A4U2Z639_9BACT</name>
<dbReference type="RefSeq" id="WP_137013817.1">
    <property type="nucleotide sequence ID" value="NZ_SZPX01000005.1"/>
</dbReference>
<sequence length="175" mass="19093">MLYDFKDMSPKIGKNTWIAPSADVIGDVECGEDCSIWFGTVVRGDVHHIKIGDRVSIQDLSMVHVTHHKKADRSDGNPTIIGNDVTIGHRVMLHGCTIEDACLIGMSATILDGALIGKESIVGAGALVTKNKVFPPRSLIMGSPAKAIRELSDEEVKELYASASRYVEFKSHYQK</sequence>
<protein>
    <submittedName>
        <fullName evidence="1">Gamma carbonic anhydrase family protein</fullName>
    </submittedName>
</protein>
<dbReference type="OrthoDB" id="9803036at2"/>
<comment type="caution">
    <text evidence="1">The sequence shown here is derived from an EMBL/GenBank/DDBJ whole genome shotgun (WGS) entry which is preliminary data.</text>
</comment>
<dbReference type="AlphaFoldDB" id="A0A4U2Z639"/>
<dbReference type="InterPro" id="IPR001451">
    <property type="entry name" value="Hexapep"/>
</dbReference>
<dbReference type="PANTHER" id="PTHR13061">
    <property type="entry name" value="DYNACTIN SUBUNIT P25"/>
    <property type="match status" value="1"/>
</dbReference>
<dbReference type="SUPFAM" id="SSF51161">
    <property type="entry name" value="Trimeric LpxA-like enzymes"/>
    <property type="match status" value="1"/>
</dbReference>
<dbReference type="Pfam" id="PF00132">
    <property type="entry name" value="Hexapep"/>
    <property type="match status" value="2"/>
</dbReference>
<dbReference type="InterPro" id="IPR050484">
    <property type="entry name" value="Transf_Hexapept/Carb_Anhydrase"/>
</dbReference>